<protein>
    <submittedName>
        <fullName evidence="1">Uncharacterized protein</fullName>
    </submittedName>
</protein>
<comment type="caution">
    <text evidence="1">The sequence shown here is derived from an EMBL/GenBank/DDBJ whole genome shotgun (WGS) entry which is preliminary data.</text>
</comment>
<dbReference type="Proteomes" id="UP001371456">
    <property type="component" value="Unassembled WGS sequence"/>
</dbReference>
<dbReference type="AlphaFoldDB" id="A0AAN8TJZ7"/>
<accession>A0AAN8TJZ7</accession>
<organism evidence="1 2">
    <name type="scientific">Solanum bulbocastanum</name>
    <name type="common">Wild potato</name>
    <dbReference type="NCBI Taxonomy" id="147425"/>
    <lineage>
        <taxon>Eukaryota</taxon>
        <taxon>Viridiplantae</taxon>
        <taxon>Streptophyta</taxon>
        <taxon>Embryophyta</taxon>
        <taxon>Tracheophyta</taxon>
        <taxon>Spermatophyta</taxon>
        <taxon>Magnoliopsida</taxon>
        <taxon>eudicotyledons</taxon>
        <taxon>Gunneridae</taxon>
        <taxon>Pentapetalae</taxon>
        <taxon>asterids</taxon>
        <taxon>lamiids</taxon>
        <taxon>Solanales</taxon>
        <taxon>Solanaceae</taxon>
        <taxon>Solanoideae</taxon>
        <taxon>Solaneae</taxon>
        <taxon>Solanum</taxon>
    </lineage>
</organism>
<name>A0AAN8TJZ7_SOLBU</name>
<keyword evidence="2" id="KW-1185">Reference proteome</keyword>
<gene>
    <name evidence="1" type="ORF">RDI58_014623</name>
</gene>
<evidence type="ECO:0000313" key="1">
    <source>
        <dbReference type="EMBL" id="KAK6786098.1"/>
    </source>
</evidence>
<sequence length="18" mass="1974">MSKLEADTHGGLDTEKIE</sequence>
<reference evidence="1 2" key="1">
    <citation type="submission" date="2024-02" db="EMBL/GenBank/DDBJ databases">
        <title>de novo genome assembly of Solanum bulbocastanum strain 11H21.</title>
        <authorList>
            <person name="Hosaka A.J."/>
        </authorList>
    </citation>
    <scope>NUCLEOTIDE SEQUENCE [LARGE SCALE GENOMIC DNA]</scope>
    <source>
        <tissue evidence="1">Young leaves</tissue>
    </source>
</reference>
<proteinExistence type="predicted"/>
<dbReference type="EMBL" id="JBANQN010000006">
    <property type="protein sequence ID" value="KAK6786098.1"/>
    <property type="molecule type" value="Genomic_DNA"/>
</dbReference>
<evidence type="ECO:0000313" key="2">
    <source>
        <dbReference type="Proteomes" id="UP001371456"/>
    </source>
</evidence>